<comment type="caution">
    <text evidence="6">The sequence shown here is derived from an EMBL/GenBank/DDBJ whole genome shotgun (WGS) entry which is preliminary data.</text>
</comment>
<dbReference type="PROSITE" id="PS50977">
    <property type="entry name" value="HTH_TETR_2"/>
    <property type="match status" value="1"/>
</dbReference>
<dbReference type="PANTHER" id="PTHR30055">
    <property type="entry name" value="HTH-TYPE TRANSCRIPTIONAL REGULATOR RUTR"/>
    <property type="match status" value="1"/>
</dbReference>
<keyword evidence="2 4" id="KW-0238">DNA-binding</keyword>
<evidence type="ECO:0000256" key="4">
    <source>
        <dbReference type="PROSITE-ProRule" id="PRU00335"/>
    </source>
</evidence>
<feature type="DNA-binding region" description="H-T-H motif" evidence="4">
    <location>
        <begin position="28"/>
        <end position="47"/>
    </location>
</feature>
<name>A0A9D2MNT1_9FIRM</name>
<proteinExistence type="predicted"/>
<evidence type="ECO:0000313" key="7">
    <source>
        <dbReference type="Proteomes" id="UP000823921"/>
    </source>
</evidence>
<keyword evidence="1" id="KW-0805">Transcription regulation</keyword>
<evidence type="ECO:0000313" key="6">
    <source>
        <dbReference type="EMBL" id="HJB80528.1"/>
    </source>
</evidence>
<reference evidence="6" key="1">
    <citation type="journal article" date="2021" name="PeerJ">
        <title>Extensive microbial diversity within the chicken gut microbiome revealed by metagenomics and culture.</title>
        <authorList>
            <person name="Gilroy R."/>
            <person name="Ravi A."/>
            <person name="Getino M."/>
            <person name="Pursley I."/>
            <person name="Horton D.L."/>
            <person name="Alikhan N.F."/>
            <person name="Baker D."/>
            <person name="Gharbi K."/>
            <person name="Hall N."/>
            <person name="Watson M."/>
            <person name="Adriaenssens E.M."/>
            <person name="Foster-Nyarko E."/>
            <person name="Jarju S."/>
            <person name="Secka A."/>
            <person name="Antonio M."/>
            <person name="Oren A."/>
            <person name="Chaudhuri R.R."/>
            <person name="La Ragione R."/>
            <person name="Hildebrand F."/>
            <person name="Pallen M.J."/>
        </authorList>
    </citation>
    <scope>NUCLEOTIDE SEQUENCE</scope>
    <source>
        <strain evidence="6">CHK192-8294</strain>
    </source>
</reference>
<dbReference type="PANTHER" id="PTHR30055:SF234">
    <property type="entry name" value="HTH-TYPE TRANSCRIPTIONAL REGULATOR BETI"/>
    <property type="match status" value="1"/>
</dbReference>
<dbReference type="PRINTS" id="PR00455">
    <property type="entry name" value="HTHTETR"/>
</dbReference>
<dbReference type="InterPro" id="IPR001647">
    <property type="entry name" value="HTH_TetR"/>
</dbReference>
<dbReference type="GO" id="GO:0000976">
    <property type="term" value="F:transcription cis-regulatory region binding"/>
    <property type="evidence" value="ECO:0007669"/>
    <property type="project" value="TreeGrafter"/>
</dbReference>
<reference evidence="6" key="2">
    <citation type="submission" date="2021-04" db="EMBL/GenBank/DDBJ databases">
        <authorList>
            <person name="Gilroy R."/>
        </authorList>
    </citation>
    <scope>NUCLEOTIDE SEQUENCE</scope>
    <source>
        <strain evidence="6">CHK192-8294</strain>
    </source>
</reference>
<evidence type="ECO:0000256" key="3">
    <source>
        <dbReference type="ARBA" id="ARBA00023163"/>
    </source>
</evidence>
<dbReference type="GO" id="GO:0003700">
    <property type="term" value="F:DNA-binding transcription factor activity"/>
    <property type="evidence" value="ECO:0007669"/>
    <property type="project" value="TreeGrafter"/>
</dbReference>
<dbReference type="InterPro" id="IPR009057">
    <property type="entry name" value="Homeodomain-like_sf"/>
</dbReference>
<gene>
    <name evidence="6" type="ORF">H9712_06050</name>
</gene>
<dbReference type="EMBL" id="DWXO01000059">
    <property type="protein sequence ID" value="HJB80528.1"/>
    <property type="molecule type" value="Genomic_DNA"/>
</dbReference>
<dbReference type="SUPFAM" id="SSF46689">
    <property type="entry name" value="Homeodomain-like"/>
    <property type="match status" value="1"/>
</dbReference>
<dbReference type="Proteomes" id="UP000823921">
    <property type="component" value="Unassembled WGS sequence"/>
</dbReference>
<accession>A0A9D2MNT1</accession>
<dbReference type="Gene3D" id="1.10.357.10">
    <property type="entry name" value="Tetracycline Repressor, domain 2"/>
    <property type="match status" value="1"/>
</dbReference>
<organism evidence="6 7">
    <name type="scientific">Candidatus Flavonifractor intestinigallinarum</name>
    <dbReference type="NCBI Taxonomy" id="2838586"/>
    <lineage>
        <taxon>Bacteria</taxon>
        <taxon>Bacillati</taxon>
        <taxon>Bacillota</taxon>
        <taxon>Clostridia</taxon>
        <taxon>Eubacteriales</taxon>
        <taxon>Oscillospiraceae</taxon>
        <taxon>Flavonifractor</taxon>
    </lineage>
</organism>
<evidence type="ECO:0000259" key="5">
    <source>
        <dbReference type="PROSITE" id="PS50977"/>
    </source>
</evidence>
<dbReference type="Pfam" id="PF00440">
    <property type="entry name" value="TetR_N"/>
    <property type="match status" value="1"/>
</dbReference>
<dbReference type="InterPro" id="IPR050109">
    <property type="entry name" value="HTH-type_TetR-like_transc_reg"/>
</dbReference>
<sequence length="186" mass="21445">MRTAVISREEILEASRRMLREKGWSAIHMRSVAAQCGVAVGSLYNYFSSKTELVAATVESVWEELFHMPEDLPEEERFCCCVQWLYDSMREGNRRYPGFLTLHAMGFTTGEGKVEGRRMMERIQSRLRDSLCRVLREDVQVNQPVFDSRLTPEGFVELVFSMLLSALLRGEDSCEPLLAVIHRVLY</sequence>
<feature type="domain" description="HTH tetR-type" evidence="5">
    <location>
        <begin position="5"/>
        <end position="65"/>
    </location>
</feature>
<protein>
    <submittedName>
        <fullName evidence="6">TetR/AcrR family transcriptional regulator</fullName>
    </submittedName>
</protein>
<keyword evidence="3" id="KW-0804">Transcription</keyword>
<evidence type="ECO:0000256" key="2">
    <source>
        <dbReference type="ARBA" id="ARBA00023125"/>
    </source>
</evidence>
<evidence type="ECO:0000256" key="1">
    <source>
        <dbReference type="ARBA" id="ARBA00023015"/>
    </source>
</evidence>
<dbReference type="AlphaFoldDB" id="A0A9D2MNT1"/>